<accession>A0A2T1C9E3</accession>
<keyword evidence="2" id="KW-1185">Reference proteome</keyword>
<dbReference type="Proteomes" id="UP000238762">
    <property type="component" value="Unassembled WGS sequence"/>
</dbReference>
<gene>
    <name evidence="1" type="ORF">C7B64_01870</name>
</gene>
<name>A0A2T1C9E3_9CYAN</name>
<dbReference type="AlphaFoldDB" id="A0A2T1C9E3"/>
<comment type="caution">
    <text evidence="1">The sequence shown here is derived from an EMBL/GenBank/DDBJ whole genome shotgun (WGS) entry which is preliminary data.</text>
</comment>
<sequence length="89" mass="10066">MSDLQPEDYAYARIPARVLGCLNNGEITVIIFPGGETFLEEPFSIDFIPPDLRMPNSEFDILTTYPGAEIVRILRKDEACPEIDLNSQY</sequence>
<evidence type="ECO:0000313" key="1">
    <source>
        <dbReference type="EMBL" id="PSB04861.1"/>
    </source>
</evidence>
<reference evidence="1 2" key="2">
    <citation type="submission" date="2018-03" db="EMBL/GenBank/DDBJ databases">
        <title>The ancient ancestry and fast evolution of plastids.</title>
        <authorList>
            <person name="Moore K.R."/>
            <person name="Magnabosco C."/>
            <person name="Momper L."/>
            <person name="Gold D.A."/>
            <person name="Bosak T."/>
            <person name="Fournier G.P."/>
        </authorList>
    </citation>
    <scope>NUCLEOTIDE SEQUENCE [LARGE SCALE GENOMIC DNA]</scope>
    <source>
        <strain evidence="1 2">CCAP 1448/3</strain>
    </source>
</reference>
<reference evidence="1 2" key="1">
    <citation type="submission" date="2018-02" db="EMBL/GenBank/DDBJ databases">
        <authorList>
            <person name="Cohen D.B."/>
            <person name="Kent A.D."/>
        </authorList>
    </citation>
    <scope>NUCLEOTIDE SEQUENCE [LARGE SCALE GENOMIC DNA]</scope>
    <source>
        <strain evidence="1 2">CCAP 1448/3</strain>
    </source>
</reference>
<dbReference type="EMBL" id="PVWJ01000006">
    <property type="protein sequence ID" value="PSB04861.1"/>
    <property type="molecule type" value="Genomic_DNA"/>
</dbReference>
<evidence type="ECO:0000313" key="2">
    <source>
        <dbReference type="Proteomes" id="UP000238762"/>
    </source>
</evidence>
<proteinExistence type="predicted"/>
<dbReference type="RefSeq" id="WP_106286966.1">
    <property type="nucleotide sequence ID" value="NZ_CAWNTC010000143.1"/>
</dbReference>
<organism evidence="1 2">
    <name type="scientific">Merismopedia glauca CCAP 1448/3</name>
    <dbReference type="NCBI Taxonomy" id="1296344"/>
    <lineage>
        <taxon>Bacteria</taxon>
        <taxon>Bacillati</taxon>
        <taxon>Cyanobacteriota</taxon>
        <taxon>Cyanophyceae</taxon>
        <taxon>Synechococcales</taxon>
        <taxon>Merismopediaceae</taxon>
        <taxon>Merismopedia</taxon>
    </lineage>
</organism>
<dbReference type="OrthoDB" id="487922at2"/>
<protein>
    <submittedName>
        <fullName evidence="1">Uncharacterized protein</fullName>
    </submittedName>
</protein>